<sequence length="66" mass="7486">MKQGIHPKYYEATVTCGCGNTFKTGSTKPELRVDVCSKCHPFFTGRQRDVQAGGRIEKFNKRYGKK</sequence>
<dbReference type="NCBIfam" id="TIGR00105">
    <property type="entry name" value="L31"/>
    <property type="match status" value="1"/>
</dbReference>
<comment type="cofactor">
    <cofactor evidence="7">
        <name>Zn(2+)</name>
        <dbReference type="ChEBI" id="CHEBI:29105"/>
    </cofactor>
    <text evidence="7">Binds 1 zinc ion per subunit.</text>
</comment>
<evidence type="ECO:0000313" key="9">
    <source>
        <dbReference type="Proteomes" id="UP000095546"/>
    </source>
</evidence>
<dbReference type="InterPro" id="IPR027491">
    <property type="entry name" value="Ribosomal_bL31_A"/>
</dbReference>
<keyword evidence="9" id="KW-1185">Reference proteome</keyword>
<dbReference type="SUPFAM" id="SSF143800">
    <property type="entry name" value="L28p-like"/>
    <property type="match status" value="1"/>
</dbReference>
<dbReference type="GeneID" id="83710312"/>
<dbReference type="GO" id="GO:0005840">
    <property type="term" value="C:ribosome"/>
    <property type="evidence" value="ECO:0007669"/>
    <property type="project" value="UniProtKB-KW"/>
</dbReference>
<dbReference type="GO" id="GO:1990904">
    <property type="term" value="C:ribonucleoprotein complex"/>
    <property type="evidence" value="ECO:0007669"/>
    <property type="project" value="UniProtKB-KW"/>
</dbReference>
<evidence type="ECO:0000313" key="8">
    <source>
        <dbReference type="EMBL" id="CUN69112.1"/>
    </source>
</evidence>
<reference evidence="8 9" key="1">
    <citation type="submission" date="2015-09" db="EMBL/GenBank/DDBJ databases">
        <authorList>
            <consortium name="Pathogen Informatics"/>
        </authorList>
    </citation>
    <scope>NUCLEOTIDE SEQUENCE [LARGE SCALE GENOMIC DNA]</scope>
    <source>
        <strain evidence="8 9">2789STDY5608828</strain>
    </source>
</reference>
<dbReference type="RefSeq" id="WP_036375534.1">
    <property type="nucleotide sequence ID" value="NZ_CABIWZ010000005.1"/>
</dbReference>
<keyword evidence="5 7" id="KW-0687">Ribonucleoprotein</keyword>
<evidence type="ECO:0000256" key="6">
    <source>
        <dbReference type="ARBA" id="ARBA00035687"/>
    </source>
</evidence>
<dbReference type="PROSITE" id="PS01143">
    <property type="entry name" value="RIBOSOMAL_L31"/>
    <property type="match status" value="1"/>
</dbReference>
<dbReference type="AlphaFoldDB" id="A0A173YY07"/>
<name>A0A173YY07_9FIRM</name>
<dbReference type="STRING" id="187979.ERS852385_01112"/>
<keyword evidence="3 7" id="KW-0694">RNA-binding</keyword>
<dbReference type="EMBL" id="CYYU01000005">
    <property type="protein sequence ID" value="CUN69112.1"/>
    <property type="molecule type" value="Genomic_DNA"/>
</dbReference>
<dbReference type="InterPro" id="IPR002150">
    <property type="entry name" value="Ribosomal_bL31"/>
</dbReference>
<organism evidence="8 9">
    <name type="scientific">Mitsuokella jalaludinii</name>
    <dbReference type="NCBI Taxonomy" id="187979"/>
    <lineage>
        <taxon>Bacteria</taxon>
        <taxon>Bacillati</taxon>
        <taxon>Bacillota</taxon>
        <taxon>Negativicutes</taxon>
        <taxon>Selenomonadales</taxon>
        <taxon>Selenomonadaceae</taxon>
        <taxon>Mitsuokella</taxon>
    </lineage>
</organism>
<dbReference type="OrthoDB" id="9803251at2"/>
<comment type="similarity">
    <text evidence="1 7">Belongs to the bacterial ribosomal protein bL31 family. Type A subfamily.</text>
</comment>
<dbReference type="GO" id="GO:0019843">
    <property type="term" value="F:rRNA binding"/>
    <property type="evidence" value="ECO:0007669"/>
    <property type="project" value="UniProtKB-KW"/>
</dbReference>
<dbReference type="GO" id="GO:0003735">
    <property type="term" value="F:structural constituent of ribosome"/>
    <property type="evidence" value="ECO:0007669"/>
    <property type="project" value="InterPro"/>
</dbReference>
<feature type="binding site" evidence="7">
    <location>
        <position position="18"/>
    </location>
    <ligand>
        <name>Zn(2+)</name>
        <dbReference type="ChEBI" id="CHEBI:29105"/>
    </ligand>
</feature>
<dbReference type="InterPro" id="IPR034704">
    <property type="entry name" value="Ribosomal_bL28/bL31-like_sf"/>
</dbReference>
<dbReference type="NCBIfam" id="NF000612">
    <property type="entry name" value="PRK00019.1"/>
    <property type="match status" value="1"/>
</dbReference>
<proteinExistence type="inferred from homology"/>
<dbReference type="GO" id="GO:0046872">
    <property type="term" value="F:metal ion binding"/>
    <property type="evidence" value="ECO:0007669"/>
    <property type="project" value="UniProtKB-KW"/>
</dbReference>
<keyword evidence="4 7" id="KW-0689">Ribosomal protein</keyword>
<accession>A0A173YY07</accession>
<keyword evidence="2 7" id="KW-0699">rRNA-binding</keyword>
<gene>
    <name evidence="7 8" type="primary">rpmE</name>
    <name evidence="8" type="ORF">ERS852385_01112</name>
</gene>
<dbReference type="NCBIfam" id="NF001809">
    <property type="entry name" value="PRK00528.1"/>
    <property type="match status" value="1"/>
</dbReference>
<comment type="subunit">
    <text evidence="7">Part of the 50S ribosomal subunit.</text>
</comment>
<dbReference type="eggNOG" id="COG0254">
    <property type="taxonomic scope" value="Bacteria"/>
</dbReference>
<evidence type="ECO:0000256" key="4">
    <source>
        <dbReference type="ARBA" id="ARBA00022980"/>
    </source>
</evidence>
<evidence type="ECO:0000256" key="7">
    <source>
        <dbReference type="HAMAP-Rule" id="MF_00501"/>
    </source>
</evidence>
<dbReference type="GO" id="GO:0006412">
    <property type="term" value="P:translation"/>
    <property type="evidence" value="ECO:0007669"/>
    <property type="project" value="UniProtKB-UniRule"/>
</dbReference>
<protein>
    <recommendedName>
        <fullName evidence="6 7">Large ribosomal subunit protein bL31</fullName>
    </recommendedName>
</protein>
<feature type="binding site" evidence="7">
    <location>
        <position position="36"/>
    </location>
    <ligand>
        <name>Zn(2+)</name>
        <dbReference type="ChEBI" id="CHEBI:29105"/>
    </ligand>
</feature>
<evidence type="ECO:0000256" key="5">
    <source>
        <dbReference type="ARBA" id="ARBA00023274"/>
    </source>
</evidence>
<dbReference type="PANTHER" id="PTHR33280:SF1">
    <property type="entry name" value="LARGE RIBOSOMAL SUBUNIT PROTEIN BL31C"/>
    <property type="match status" value="1"/>
</dbReference>
<evidence type="ECO:0000256" key="1">
    <source>
        <dbReference type="ARBA" id="ARBA00009296"/>
    </source>
</evidence>
<comment type="function">
    <text evidence="7">Binds the 23S rRNA.</text>
</comment>
<dbReference type="Proteomes" id="UP000095546">
    <property type="component" value="Unassembled WGS sequence"/>
</dbReference>
<keyword evidence="7" id="KW-0862">Zinc</keyword>
<dbReference type="PANTHER" id="PTHR33280">
    <property type="entry name" value="50S RIBOSOMAL PROTEIN L31, CHLOROPLASTIC"/>
    <property type="match status" value="1"/>
</dbReference>
<keyword evidence="7" id="KW-0479">Metal-binding</keyword>
<dbReference type="Gene3D" id="4.10.830.30">
    <property type="entry name" value="Ribosomal protein L31"/>
    <property type="match status" value="1"/>
</dbReference>
<dbReference type="InterPro" id="IPR042105">
    <property type="entry name" value="Ribosomal_bL31_sf"/>
</dbReference>
<evidence type="ECO:0000256" key="3">
    <source>
        <dbReference type="ARBA" id="ARBA00022884"/>
    </source>
</evidence>
<dbReference type="PRINTS" id="PR01249">
    <property type="entry name" value="RIBOSOMALL31"/>
</dbReference>
<dbReference type="Pfam" id="PF01197">
    <property type="entry name" value="Ribosomal_L31"/>
    <property type="match status" value="1"/>
</dbReference>
<feature type="binding site" evidence="7">
    <location>
        <position position="16"/>
    </location>
    <ligand>
        <name>Zn(2+)</name>
        <dbReference type="ChEBI" id="CHEBI:29105"/>
    </ligand>
</feature>
<feature type="binding site" evidence="7">
    <location>
        <position position="39"/>
    </location>
    <ligand>
        <name>Zn(2+)</name>
        <dbReference type="ChEBI" id="CHEBI:29105"/>
    </ligand>
</feature>
<evidence type="ECO:0000256" key="2">
    <source>
        <dbReference type="ARBA" id="ARBA00022730"/>
    </source>
</evidence>
<dbReference type="HAMAP" id="MF_00501">
    <property type="entry name" value="Ribosomal_bL31_1"/>
    <property type="match status" value="1"/>
</dbReference>